<dbReference type="PANTHER" id="PTHR43712:SF1">
    <property type="entry name" value="HYPOTHETICAL O-METHYLTRANSFERASE (EUROFUNG)-RELATED"/>
    <property type="match status" value="1"/>
</dbReference>
<proteinExistence type="predicted"/>
<evidence type="ECO:0000256" key="2">
    <source>
        <dbReference type="ARBA" id="ARBA00022679"/>
    </source>
</evidence>
<feature type="domain" description="O-methyltransferase dimerisation" evidence="6">
    <location>
        <begin position="49"/>
        <end position="127"/>
    </location>
</feature>
<evidence type="ECO:0000259" key="6">
    <source>
        <dbReference type="Pfam" id="PF08100"/>
    </source>
</evidence>
<dbReference type="SUPFAM" id="SSF53335">
    <property type="entry name" value="S-adenosyl-L-methionine-dependent methyltransferases"/>
    <property type="match status" value="1"/>
</dbReference>
<dbReference type="EMBL" id="KB707524">
    <property type="protein sequence ID" value="EMR61870.1"/>
    <property type="molecule type" value="Genomic_DNA"/>
</dbReference>
<dbReference type="GO" id="GO:0032259">
    <property type="term" value="P:methylation"/>
    <property type="evidence" value="ECO:0007669"/>
    <property type="project" value="UniProtKB-KW"/>
</dbReference>
<accession>M7T5F0</accession>
<evidence type="ECO:0000256" key="3">
    <source>
        <dbReference type="ARBA" id="ARBA00022691"/>
    </source>
</evidence>
<organism evidence="7 8">
    <name type="scientific">Eutypa lata (strain UCR-EL1)</name>
    <name type="common">Grapevine dieback disease fungus</name>
    <name type="synonym">Eutypa armeniacae</name>
    <dbReference type="NCBI Taxonomy" id="1287681"/>
    <lineage>
        <taxon>Eukaryota</taxon>
        <taxon>Fungi</taxon>
        <taxon>Dikarya</taxon>
        <taxon>Ascomycota</taxon>
        <taxon>Pezizomycotina</taxon>
        <taxon>Sordariomycetes</taxon>
        <taxon>Xylariomycetidae</taxon>
        <taxon>Xylariales</taxon>
        <taxon>Diatrypaceae</taxon>
        <taxon>Eutypa</taxon>
    </lineage>
</organism>
<dbReference type="Pfam" id="PF08100">
    <property type="entry name" value="Dimerisation"/>
    <property type="match status" value="1"/>
</dbReference>
<evidence type="ECO:0000313" key="7">
    <source>
        <dbReference type="EMBL" id="EMR61870.1"/>
    </source>
</evidence>
<dbReference type="InterPro" id="IPR036390">
    <property type="entry name" value="WH_DNA-bd_sf"/>
</dbReference>
<dbReference type="eggNOG" id="KOG3178">
    <property type="taxonomic scope" value="Eukaryota"/>
</dbReference>
<dbReference type="PROSITE" id="PS51683">
    <property type="entry name" value="SAM_OMT_II"/>
    <property type="match status" value="1"/>
</dbReference>
<dbReference type="AlphaFoldDB" id="M7T5F0"/>
<keyword evidence="2" id="KW-0808">Transferase</keyword>
<dbReference type="InterPro" id="IPR016461">
    <property type="entry name" value="COMT-like"/>
</dbReference>
<feature type="active site" description="Proton acceptor" evidence="4">
    <location>
        <position position="299"/>
    </location>
</feature>
<dbReference type="SUPFAM" id="SSF46785">
    <property type="entry name" value="Winged helix' DNA-binding domain"/>
    <property type="match status" value="1"/>
</dbReference>
<dbReference type="Gene3D" id="3.40.50.150">
    <property type="entry name" value="Vaccinia Virus protein VP39"/>
    <property type="match status" value="1"/>
</dbReference>
<evidence type="ECO:0000256" key="4">
    <source>
        <dbReference type="PIRSR" id="PIRSR005739-1"/>
    </source>
</evidence>
<dbReference type="Pfam" id="PF00891">
    <property type="entry name" value="Methyltransf_2"/>
    <property type="match status" value="1"/>
</dbReference>
<reference evidence="8" key="1">
    <citation type="journal article" date="2013" name="Genome Announc.">
        <title>Draft genome sequence of the grapevine dieback fungus Eutypa lata UCR-EL1.</title>
        <authorList>
            <person name="Blanco-Ulate B."/>
            <person name="Rolshausen P.E."/>
            <person name="Cantu D."/>
        </authorList>
    </citation>
    <scope>NUCLEOTIDE SEQUENCE [LARGE SCALE GENOMIC DNA]</scope>
    <source>
        <strain evidence="8">UCR-EL1</strain>
    </source>
</reference>
<gene>
    <name evidence="7" type="ORF">UCREL1_11196</name>
</gene>
<dbReference type="KEGG" id="ela:UCREL1_11196"/>
<sequence>MTDAQKSSADFLAAAQSILASNDETARKQMFGTAMQAMAMLEAPMDTVWRTIMSAHAPSALMTLIKAGVIQEIAQSDSPLSADDLAKVSGADRLLIVRLLRPLSALGFVKETNQEEYGPTPITKTLVDRALLGGYQFMYSAATRSLANMPFYLEKTGFAHVDGAPGPFQDAHSTTDNMFPWLVKDPPMMGNFNAFMSGQRADRKQWFDFFDIGDILLKGASTDPEATLLIDVAGGEGHDVAAFHARYPDAPGRLVLQDLPPVIDSIQELVPKVERQKYNFFTPQPIKGARCYYFRSIFHDWPDADCIEILKNTAAAMKPGYSKLLMSEFVLPVTNCPLYPALLDVNMMAVLNGMERTEAQFTKLLDAAGLKVVKFWSVGAETEGLVEAVLKD</sequence>
<dbReference type="InterPro" id="IPR012967">
    <property type="entry name" value="COMT_dimerisation"/>
</dbReference>
<dbReference type="OMA" id="IMSAHAP"/>
<dbReference type="InterPro" id="IPR001077">
    <property type="entry name" value="COMT_C"/>
</dbReference>
<dbReference type="InterPro" id="IPR029063">
    <property type="entry name" value="SAM-dependent_MTases_sf"/>
</dbReference>
<keyword evidence="3" id="KW-0949">S-adenosyl-L-methionine</keyword>
<keyword evidence="1" id="KW-0489">Methyltransferase</keyword>
<dbReference type="PIRSF" id="PIRSF005739">
    <property type="entry name" value="O-mtase"/>
    <property type="match status" value="1"/>
</dbReference>
<evidence type="ECO:0000256" key="1">
    <source>
        <dbReference type="ARBA" id="ARBA00022603"/>
    </source>
</evidence>
<dbReference type="InterPro" id="IPR036388">
    <property type="entry name" value="WH-like_DNA-bd_sf"/>
</dbReference>
<dbReference type="OrthoDB" id="3340390at2759"/>
<feature type="domain" description="O-methyltransferase C-terminal" evidence="5">
    <location>
        <begin position="227"/>
        <end position="370"/>
    </location>
</feature>
<dbReference type="Gene3D" id="1.10.10.10">
    <property type="entry name" value="Winged helix-like DNA-binding domain superfamily/Winged helix DNA-binding domain"/>
    <property type="match status" value="1"/>
</dbReference>
<protein>
    <submittedName>
        <fullName evidence="7">Putative o-protein</fullName>
    </submittedName>
</protein>
<dbReference type="Proteomes" id="UP000012174">
    <property type="component" value="Unassembled WGS sequence"/>
</dbReference>
<keyword evidence="8" id="KW-1185">Reference proteome</keyword>
<dbReference type="HOGENOM" id="CLU_005533_5_0_1"/>
<name>M7T5F0_EUTLA</name>
<evidence type="ECO:0000259" key="5">
    <source>
        <dbReference type="Pfam" id="PF00891"/>
    </source>
</evidence>
<dbReference type="GO" id="GO:0008171">
    <property type="term" value="F:O-methyltransferase activity"/>
    <property type="evidence" value="ECO:0007669"/>
    <property type="project" value="InterPro"/>
</dbReference>
<evidence type="ECO:0000313" key="8">
    <source>
        <dbReference type="Proteomes" id="UP000012174"/>
    </source>
</evidence>
<dbReference type="PANTHER" id="PTHR43712">
    <property type="entry name" value="PUTATIVE (AFU_ORTHOLOGUE AFUA_4G14580)-RELATED"/>
    <property type="match status" value="1"/>
</dbReference>
<dbReference type="GO" id="GO:0046983">
    <property type="term" value="F:protein dimerization activity"/>
    <property type="evidence" value="ECO:0007669"/>
    <property type="project" value="InterPro"/>
</dbReference>